<evidence type="ECO:0000256" key="1">
    <source>
        <dbReference type="SAM" id="Coils"/>
    </source>
</evidence>
<accession>A0AAU8RBB5</accession>
<name>A0AAU8RBB5_9FLAO</name>
<dbReference type="AlphaFoldDB" id="A0AAU8RBB5"/>
<proteinExistence type="predicted"/>
<dbReference type="GeneID" id="78059385"/>
<gene>
    <name evidence="2" type="ORF">M666_01385</name>
</gene>
<keyword evidence="1" id="KW-0175">Coiled coil</keyword>
<feature type="coiled-coil region" evidence="1">
    <location>
        <begin position="429"/>
        <end position="463"/>
    </location>
</feature>
<protein>
    <recommendedName>
        <fullName evidence="4">Rad50/SbcC-type AAA domain-containing protein</fullName>
    </recommendedName>
</protein>
<dbReference type="RefSeq" id="WP_029445291.1">
    <property type="nucleotide sequence ID" value="NZ_CP009976.1"/>
</dbReference>
<sequence length="675" mass="77868">MLKIKALKITINTDKGIYGTPIIPFSNGLTIIKGFNSTGKSTLFQSILYCLGLEELIGGKNEKTMQSVLKSEILNNENKIEARVIESNILLEIEGTSVVTVKRYISSDSKNPGLVEVFNGALLTEPKQYDYAPMYVHDKGAADSNNAFGFHSFLEKLIGWELPQVQYKDGSQRKLYLQNIFPSFVIEQKAGWTDFLATIPYYSLLDKETRAIEFLLNLDSWKIQQKKSRLKQDKNELIFDWKNKFNELKLLARQIACEIRGVSSHPEIIESSNSVYLVYIAEERTYNLSEYINYLEEEYDKICELEVPNIGEQAEESELRINRLNEQLSHYSINLSSIINRKNLAIIKYNSFKERLSELENDKLQNEYHLKVKKKGADEGFAIAHDNCPYCSQGLNDSLLPKDIEIVPMQIEENLEYLKAQINLIKIYIANHIGDIENFEQEIEKFNTKISDTRSNIRTLKTQLTSDNRLPSIELIENRLKLKARLDLYRRKYNELASFQEDFKSFSDEWVQILIKEKKLPKSLSPFDYKKIIELEKIFKSLLVAFHYRSKSLDGISISKETLLPAVEGYSLKFDSSASDFTRAIWSYIIAIKETSEKFNGNHPNIFILDEPGQQEAGDNDFQFLLNRLGNYVDTQSIVFSSFHQSESTFLACTKDVEFELIDLGVEKFIKKIDE</sequence>
<evidence type="ECO:0000313" key="3">
    <source>
        <dbReference type="Proteomes" id="UP000030786"/>
    </source>
</evidence>
<dbReference type="EMBL" id="CP009976">
    <property type="protein sequence ID" value="AIZ40348.1"/>
    <property type="molecule type" value="Genomic_DNA"/>
</dbReference>
<evidence type="ECO:0008006" key="4">
    <source>
        <dbReference type="Google" id="ProtNLM"/>
    </source>
</evidence>
<dbReference type="Proteomes" id="UP000030786">
    <property type="component" value="Chromosome"/>
</dbReference>
<dbReference type="InterPro" id="IPR027417">
    <property type="entry name" value="P-loop_NTPase"/>
</dbReference>
<evidence type="ECO:0000313" key="2">
    <source>
        <dbReference type="EMBL" id="AIZ40348.1"/>
    </source>
</evidence>
<dbReference type="KEGG" id="cbat:M666_01385"/>
<organism evidence="2 3">
    <name type="scientific">Cellulophaga baltica 18</name>
    <dbReference type="NCBI Taxonomy" id="1348584"/>
    <lineage>
        <taxon>Bacteria</taxon>
        <taxon>Pseudomonadati</taxon>
        <taxon>Bacteroidota</taxon>
        <taxon>Flavobacteriia</taxon>
        <taxon>Flavobacteriales</taxon>
        <taxon>Flavobacteriaceae</taxon>
        <taxon>Cellulophaga</taxon>
    </lineage>
</organism>
<reference evidence="2 3" key="1">
    <citation type="journal article" date="2014" name="Environ. Microbiol.">
        <title>Contrasting genomic patterns and infection strategies of two co-existing Bacteroidetes podovirus genera.</title>
        <authorList>
            <person name="Holmfeldt K."/>
            <person name="Howard-Varona C."/>
            <person name="Solonenko N."/>
            <person name="Sullivan M.B."/>
        </authorList>
    </citation>
    <scope>NUCLEOTIDE SEQUENCE [LARGE SCALE GENOMIC DNA]</scope>
    <source>
        <strain evidence="2 3">18</strain>
    </source>
</reference>
<feature type="coiled-coil region" evidence="1">
    <location>
        <begin position="307"/>
        <end position="362"/>
    </location>
</feature>
<dbReference type="Gene3D" id="3.40.50.300">
    <property type="entry name" value="P-loop containing nucleotide triphosphate hydrolases"/>
    <property type="match status" value="1"/>
</dbReference>